<reference evidence="4 5" key="1">
    <citation type="submission" date="2023-05" db="EMBL/GenBank/DDBJ databases">
        <title>A 100% complete, gapless, phased diploid assembly of the Scenedesmus obliquus UTEX 3031 genome.</title>
        <authorList>
            <person name="Biondi T.C."/>
            <person name="Hanschen E.R."/>
            <person name="Kwon T."/>
            <person name="Eng W."/>
            <person name="Kruse C.P.S."/>
            <person name="Koehler S.I."/>
            <person name="Kunde Y."/>
            <person name="Gleasner C.D."/>
            <person name="You Mak K.T."/>
            <person name="Polle J."/>
            <person name="Hovde B.T."/>
            <person name="Starkenburg S.R."/>
        </authorList>
    </citation>
    <scope>NUCLEOTIDE SEQUENCE [LARGE SCALE GENOMIC DNA]</scope>
    <source>
        <strain evidence="4 5">DOE0152z</strain>
    </source>
</reference>
<sequence>MSEAYNRAKQLLDQLVYAPPGANGTAESAQQQAPIIPLEQQALFSRLQSFSVTTWFGKPAGLSAVECAVKGWRNTGPDVLTCDSCGCKVWVKLPANPLTDSGAGIVRPFGRASAGSGGGSFGPGVSGQGLGLSTAGLRPLLLEVRSPFGRNFFPSWAG</sequence>
<evidence type="ECO:0000256" key="1">
    <source>
        <dbReference type="ARBA" id="ARBA00004123"/>
    </source>
</evidence>
<dbReference type="Proteomes" id="UP001244341">
    <property type="component" value="Chromosome 13b"/>
</dbReference>
<evidence type="ECO:0000313" key="4">
    <source>
        <dbReference type="EMBL" id="WIA21462.1"/>
    </source>
</evidence>
<organism evidence="4 5">
    <name type="scientific">Tetradesmus obliquus</name>
    <name type="common">Green alga</name>
    <name type="synonym">Acutodesmus obliquus</name>
    <dbReference type="NCBI Taxonomy" id="3088"/>
    <lineage>
        <taxon>Eukaryota</taxon>
        <taxon>Viridiplantae</taxon>
        <taxon>Chlorophyta</taxon>
        <taxon>core chlorophytes</taxon>
        <taxon>Chlorophyceae</taxon>
        <taxon>CS clade</taxon>
        <taxon>Sphaeropleales</taxon>
        <taxon>Scenedesmaceae</taxon>
        <taxon>Tetradesmus</taxon>
    </lineage>
</organism>
<dbReference type="InterPro" id="IPR012935">
    <property type="entry name" value="NuBaID_N"/>
</dbReference>
<keyword evidence="5" id="KW-1185">Reference proteome</keyword>
<dbReference type="EMBL" id="CP126220">
    <property type="protein sequence ID" value="WIA21462.1"/>
    <property type="molecule type" value="Genomic_DNA"/>
</dbReference>
<gene>
    <name evidence="4" type="ORF">OEZ85_000669</name>
</gene>
<proteinExistence type="predicted"/>
<keyword evidence="2" id="KW-0539">Nucleus</keyword>
<name>A0ABY8UJN4_TETOB</name>
<evidence type="ECO:0000259" key="3">
    <source>
        <dbReference type="Pfam" id="PF07967"/>
    </source>
</evidence>
<evidence type="ECO:0000313" key="5">
    <source>
        <dbReference type="Proteomes" id="UP001244341"/>
    </source>
</evidence>
<evidence type="ECO:0000256" key="2">
    <source>
        <dbReference type="ARBA" id="ARBA00023242"/>
    </source>
</evidence>
<accession>A0ABY8UJN4</accession>
<feature type="domain" description="C3HC-type" evidence="3">
    <location>
        <begin position="37"/>
        <end position="94"/>
    </location>
</feature>
<dbReference type="PANTHER" id="PTHR15835:SF6">
    <property type="entry name" value="ZINC FINGER C3HC-TYPE PROTEIN 1"/>
    <property type="match status" value="1"/>
</dbReference>
<comment type="subcellular location">
    <subcellularLocation>
        <location evidence="1">Nucleus</location>
    </subcellularLocation>
</comment>
<dbReference type="PANTHER" id="PTHR15835">
    <property type="entry name" value="NUCLEAR-INTERACTING PARTNER OF ALK"/>
    <property type="match status" value="1"/>
</dbReference>
<dbReference type="Pfam" id="PF07967">
    <property type="entry name" value="zf-C3HC"/>
    <property type="match status" value="1"/>
</dbReference>
<protein>
    <recommendedName>
        <fullName evidence="3">C3HC-type domain-containing protein</fullName>
    </recommendedName>
</protein>